<organism evidence="1">
    <name type="scientific">Cupriavidus necator</name>
    <name type="common">Alcaligenes eutrophus</name>
    <name type="synonym">Ralstonia eutropha</name>
    <dbReference type="NCBI Taxonomy" id="106590"/>
    <lineage>
        <taxon>Bacteria</taxon>
        <taxon>Pseudomonadati</taxon>
        <taxon>Pseudomonadota</taxon>
        <taxon>Betaproteobacteria</taxon>
        <taxon>Burkholderiales</taxon>
        <taxon>Burkholderiaceae</taxon>
        <taxon>Cupriavidus</taxon>
    </lineage>
</organism>
<proteinExistence type="predicted"/>
<sequence>MSKSERPFPRTADGRMQIHHYTSIESLALILKHRTLRFTRADKLDDVKEAQTVAGVDFGRRFFVSSWTGEADEQIPNWNLYGANMRGVRLTLSGSPFAWHHIKEFIGRPASNGSTLGIKLDGVIAPCGLSTILGNGYVLIPDGDMPATFGAQVEYVEDVGTSYRQFVTERPEGVNVAGHGTRPCYLKSRDWAFQKEYRFVLGALLGPSLHYDADPEGYVDALCRMLESTIEDEGGRGLLDATPSVGFIDLPLAEDAFSRLTVTMGPWASESSKQHVVSLLAEHAPFASVRDSSLRGSIRAKA</sequence>
<reference evidence="1" key="1">
    <citation type="submission" date="2016-09" db="EMBL/GenBank/DDBJ databases">
        <authorList>
            <person name="Capua I."/>
            <person name="De Benedictis P."/>
            <person name="Joannis T."/>
            <person name="Lombin L.H."/>
            <person name="Cattoli G."/>
        </authorList>
    </citation>
    <scope>NUCLEOTIDE SEQUENCE</scope>
    <source>
        <strain evidence="1">B9</strain>
    </source>
</reference>
<gene>
    <name evidence="1" type="ORF">CNECB9_5260010</name>
</gene>
<evidence type="ECO:0008006" key="2">
    <source>
        <dbReference type="Google" id="ProtNLM"/>
    </source>
</evidence>
<protein>
    <recommendedName>
        <fullName evidence="2">DUF2971 domain-containing protein</fullName>
    </recommendedName>
</protein>
<name>A0A1K0J165_CUPNE</name>
<accession>A0A1K0J165</accession>
<dbReference type="AlphaFoldDB" id="A0A1K0J165"/>
<evidence type="ECO:0000313" key="1">
    <source>
        <dbReference type="EMBL" id="SCU94211.1"/>
    </source>
</evidence>
<dbReference type="EMBL" id="FMSH01000475">
    <property type="protein sequence ID" value="SCU94211.1"/>
    <property type="molecule type" value="Genomic_DNA"/>
</dbReference>